<feature type="compositionally biased region" description="Polar residues" evidence="1">
    <location>
        <begin position="33"/>
        <end position="65"/>
    </location>
</feature>
<keyword evidence="3" id="KW-1185">Reference proteome</keyword>
<protein>
    <submittedName>
        <fullName evidence="2">Uncharacterized protein</fullName>
    </submittedName>
</protein>
<name>A0A1L9X8V4_ASPA1</name>
<evidence type="ECO:0000313" key="2">
    <source>
        <dbReference type="EMBL" id="OJK04871.1"/>
    </source>
</evidence>
<sequence>MSTPSTPGAKPEKTMSSRLLTMKFMQRAAAEKSTPQSSGETSTTPISKRQRLSTGSVQSPSTPQSDMDAVAAALAAEEEKRKEALARQAAESGDTEWVLDYGFDAPAPQPFIVADSSLDADDDDMVYGGRQAYGNYKRKKKSAAGGDEEESDEDDDSEADPNDMDAMIKKAKKKAQKKEKNKPQPVKLSALTSISGGRHGGGGGGGDKKQKKRKHK</sequence>
<dbReference type="OrthoDB" id="427960at2759"/>
<proteinExistence type="predicted"/>
<evidence type="ECO:0000313" key="3">
    <source>
        <dbReference type="Proteomes" id="UP000184546"/>
    </source>
</evidence>
<dbReference type="Proteomes" id="UP000184546">
    <property type="component" value="Unassembled WGS sequence"/>
</dbReference>
<dbReference type="RefSeq" id="XP_020061210.1">
    <property type="nucleotide sequence ID" value="XM_020200442.1"/>
</dbReference>
<feature type="compositionally biased region" description="Basic residues" evidence="1">
    <location>
        <begin position="169"/>
        <end position="180"/>
    </location>
</feature>
<dbReference type="VEuPathDB" id="FungiDB:ASPACDRAFT_38429"/>
<feature type="compositionally biased region" description="Acidic residues" evidence="1">
    <location>
        <begin position="146"/>
        <end position="163"/>
    </location>
</feature>
<gene>
    <name evidence="2" type="ORF">ASPACDRAFT_38429</name>
</gene>
<dbReference type="EMBL" id="KV878970">
    <property type="protein sequence ID" value="OJK04871.1"/>
    <property type="molecule type" value="Genomic_DNA"/>
</dbReference>
<feature type="region of interest" description="Disordered" evidence="1">
    <location>
        <begin position="119"/>
        <end position="216"/>
    </location>
</feature>
<accession>A0A1L9X8V4</accession>
<dbReference type="STRING" id="690307.A0A1L9X8V4"/>
<dbReference type="OMA" id="MKFMRRA"/>
<reference evidence="3" key="1">
    <citation type="journal article" date="2017" name="Genome Biol.">
        <title>Comparative genomics reveals high biological diversity and specific adaptations in the industrially and medically important fungal genus Aspergillus.</title>
        <authorList>
            <person name="de Vries R.P."/>
            <person name="Riley R."/>
            <person name="Wiebenga A."/>
            <person name="Aguilar-Osorio G."/>
            <person name="Amillis S."/>
            <person name="Uchima C.A."/>
            <person name="Anderluh G."/>
            <person name="Asadollahi M."/>
            <person name="Askin M."/>
            <person name="Barry K."/>
            <person name="Battaglia E."/>
            <person name="Bayram O."/>
            <person name="Benocci T."/>
            <person name="Braus-Stromeyer S.A."/>
            <person name="Caldana C."/>
            <person name="Canovas D."/>
            <person name="Cerqueira G.C."/>
            <person name="Chen F."/>
            <person name="Chen W."/>
            <person name="Choi C."/>
            <person name="Clum A."/>
            <person name="Dos Santos R.A."/>
            <person name="Damasio A.R."/>
            <person name="Diallinas G."/>
            <person name="Emri T."/>
            <person name="Fekete E."/>
            <person name="Flipphi M."/>
            <person name="Freyberg S."/>
            <person name="Gallo A."/>
            <person name="Gournas C."/>
            <person name="Habgood R."/>
            <person name="Hainaut M."/>
            <person name="Harispe M.L."/>
            <person name="Henrissat B."/>
            <person name="Hilden K.S."/>
            <person name="Hope R."/>
            <person name="Hossain A."/>
            <person name="Karabika E."/>
            <person name="Karaffa L."/>
            <person name="Karanyi Z."/>
            <person name="Krasevec N."/>
            <person name="Kuo A."/>
            <person name="Kusch H."/>
            <person name="LaButti K."/>
            <person name="Lagendijk E.L."/>
            <person name="Lapidus A."/>
            <person name="Levasseur A."/>
            <person name="Lindquist E."/>
            <person name="Lipzen A."/>
            <person name="Logrieco A.F."/>
            <person name="MacCabe A."/>
            <person name="Maekelae M.R."/>
            <person name="Malavazi I."/>
            <person name="Melin P."/>
            <person name="Meyer V."/>
            <person name="Mielnichuk N."/>
            <person name="Miskei M."/>
            <person name="Molnar A.P."/>
            <person name="Mule G."/>
            <person name="Ngan C.Y."/>
            <person name="Orejas M."/>
            <person name="Orosz E."/>
            <person name="Ouedraogo J.P."/>
            <person name="Overkamp K.M."/>
            <person name="Park H.-S."/>
            <person name="Perrone G."/>
            <person name="Piumi F."/>
            <person name="Punt P.J."/>
            <person name="Ram A.F."/>
            <person name="Ramon A."/>
            <person name="Rauscher S."/>
            <person name="Record E."/>
            <person name="Riano-Pachon D.M."/>
            <person name="Robert V."/>
            <person name="Roehrig J."/>
            <person name="Ruller R."/>
            <person name="Salamov A."/>
            <person name="Salih N.S."/>
            <person name="Samson R.A."/>
            <person name="Sandor E."/>
            <person name="Sanguinetti M."/>
            <person name="Schuetze T."/>
            <person name="Sepcic K."/>
            <person name="Shelest E."/>
            <person name="Sherlock G."/>
            <person name="Sophianopoulou V."/>
            <person name="Squina F.M."/>
            <person name="Sun H."/>
            <person name="Susca A."/>
            <person name="Todd R.B."/>
            <person name="Tsang A."/>
            <person name="Unkles S.E."/>
            <person name="van de Wiele N."/>
            <person name="van Rossen-Uffink D."/>
            <person name="Oliveira J.V."/>
            <person name="Vesth T.C."/>
            <person name="Visser J."/>
            <person name="Yu J.-H."/>
            <person name="Zhou M."/>
            <person name="Andersen M.R."/>
            <person name="Archer D.B."/>
            <person name="Baker S.E."/>
            <person name="Benoit I."/>
            <person name="Brakhage A.A."/>
            <person name="Braus G.H."/>
            <person name="Fischer R."/>
            <person name="Frisvad J.C."/>
            <person name="Goldman G.H."/>
            <person name="Houbraken J."/>
            <person name="Oakley B."/>
            <person name="Pocsi I."/>
            <person name="Scazzocchio C."/>
            <person name="Seiboth B."/>
            <person name="vanKuyk P.A."/>
            <person name="Wortman J."/>
            <person name="Dyer P.S."/>
            <person name="Grigoriev I.V."/>
        </authorList>
    </citation>
    <scope>NUCLEOTIDE SEQUENCE [LARGE SCALE GENOMIC DNA]</scope>
    <source>
        <strain evidence="3">ATCC 16872 / CBS 172.66 / WB 5094</strain>
    </source>
</reference>
<dbReference type="AlphaFoldDB" id="A0A1L9X8V4"/>
<dbReference type="GeneID" id="30974256"/>
<feature type="region of interest" description="Disordered" evidence="1">
    <location>
        <begin position="1"/>
        <end position="94"/>
    </location>
</feature>
<evidence type="ECO:0000256" key="1">
    <source>
        <dbReference type="SAM" id="MobiDB-lite"/>
    </source>
</evidence>
<organism evidence="2 3">
    <name type="scientific">Aspergillus aculeatus (strain ATCC 16872 / CBS 172.66 / WB 5094)</name>
    <dbReference type="NCBI Taxonomy" id="690307"/>
    <lineage>
        <taxon>Eukaryota</taxon>
        <taxon>Fungi</taxon>
        <taxon>Dikarya</taxon>
        <taxon>Ascomycota</taxon>
        <taxon>Pezizomycotina</taxon>
        <taxon>Eurotiomycetes</taxon>
        <taxon>Eurotiomycetidae</taxon>
        <taxon>Eurotiales</taxon>
        <taxon>Aspergillaceae</taxon>
        <taxon>Aspergillus</taxon>
        <taxon>Aspergillus subgen. Circumdati</taxon>
    </lineage>
</organism>